<dbReference type="InterPro" id="IPR000073">
    <property type="entry name" value="AB_hydrolase_1"/>
</dbReference>
<proteinExistence type="predicted"/>
<accession>A0A1H4ZY59</accession>
<reference evidence="3" key="1">
    <citation type="submission" date="2016-10" db="EMBL/GenBank/DDBJ databases">
        <authorList>
            <person name="Varghese N."/>
        </authorList>
    </citation>
    <scope>NUCLEOTIDE SEQUENCE [LARGE SCALE GENOMIC DNA]</scope>
    <source>
        <strain evidence="3">DSM 44719</strain>
    </source>
</reference>
<evidence type="ECO:0000313" key="3">
    <source>
        <dbReference type="Proteomes" id="UP000183407"/>
    </source>
</evidence>
<evidence type="ECO:0000259" key="1">
    <source>
        <dbReference type="Pfam" id="PF00561"/>
    </source>
</evidence>
<name>A0A1H4ZY59_RHOJO</name>
<dbReference type="InterPro" id="IPR050471">
    <property type="entry name" value="AB_hydrolase"/>
</dbReference>
<dbReference type="SUPFAM" id="SSF53474">
    <property type="entry name" value="alpha/beta-Hydrolases"/>
    <property type="match status" value="1"/>
</dbReference>
<dbReference type="OrthoDB" id="3210164at2"/>
<dbReference type="RefSeq" id="WP_073358164.1">
    <property type="nucleotide sequence ID" value="NZ_FNTL01000004.1"/>
</dbReference>
<feature type="domain" description="AB hydrolase-1" evidence="1">
    <location>
        <begin position="30"/>
        <end position="135"/>
    </location>
</feature>
<gene>
    <name evidence="2" type="ORF">SAMN04490220_4242</name>
</gene>
<dbReference type="EMBL" id="FNTL01000004">
    <property type="protein sequence ID" value="SED34618.1"/>
    <property type="molecule type" value="Genomic_DNA"/>
</dbReference>
<dbReference type="Proteomes" id="UP000183407">
    <property type="component" value="Unassembled WGS sequence"/>
</dbReference>
<dbReference type="Pfam" id="PF00561">
    <property type="entry name" value="Abhydrolase_1"/>
    <property type="match status" value="1"/>
</dbReference>
<evidence type="ECO:0000313" key="2">
    <source>
        <dbReference type="EMBL" id="SED34618.1"/>
    </source>
</evidence>
<dbReference type="GO" id="GO:0046503">
    <property type="term" value="P:glycerolipid catabolic process"/>
    <property type="evidence" value="ECO:0007669"/>
    <property type="project" value="TreeGrafter"/>
</dbReference>
<dbReference type="PANTHER" id="PTHR43433">
    <property type="entry name" value="HYDROLASE, ALPHA/BETA FOLD FAMILY PROTEIN"/>
    <property type="match status" value="1"/>
</dbReference>
<dbReference type="InterPro" id="IPR029058">
    <property type="entry name" value="AB_hydrolase_fold"/>
</dbReference>
<dbReference type="PANTHER" id="PTHR43433:SF5">
    <property type="entry name" value="AB HYDROLASE-1 DOMAIN-CONTAINING PROTEIN"/>
    <property type="match status" value="1"/>
</dbReference>
<organism evidence="2 3">
    <name type="scientific">Rhodococcus jostii</name>
    <dbReference type="NCBI Taxonomy" id="132919"/>
    <lineage>
        <taxon>Bacteria</taxon>
        <taxon>Bacillati</taxon>
        <taxon>Actinomycetota</taxon>
        <taxon>Actinomycetes</taxon>
        <taxon>Mycobacteriales</taxon>
        <taxon>Nocardiaceae</taxon>
        <taxon>Rhodococcus</taxon>
    </lineage>
</organism>
<dbReference type="Gene3D" id="3.40.50.1820">
    <property type="entry name" value="alpha/beta hydrolase"/>
    <property type="match status" value="1"/>
</dbReference>
<dbReference type="AlphaFoldDB" id="A0A1H4ZY59"/>
<sequence length="277" mass="29702">MNPISTATANTGTLQVPGASLYYEVRGAGPLVVLVGAPMDADSFAAAADLLASDYTVVTTDPRGIHRSPVDDRERDSTPEMRADDLARILTHLDAGPAAVFGSSGGAVSALALVQAHPELVHTVVAHEPPLDELLDDREELRVKTDDIIDAHLSGDVVGAWRKFLALANIHLPEEVFQQMFAGERDAQTEADEYFQHAHMLRPTTRWCPDVAALRSVTTRVLVGLGEESDGQLCDRTSRALAAELGIEPTLFPGGHIGFAEDPASFAPRLRAVLREG</sequence>
<protein>
    <submittedName>
        <fullName evidence="2">Pimeloyl-ACP methyl ester carboxylesterase</fullName>
    </submittedName>
</protein>
<dbReference type="GO" id="GO:0004806">
    <property type="term" value="F:triacylglycerol lipase activity"/>
    <property type="evidence" value="ECO:0007669"/>
    <property type="project" value="TreeGrafter"/>
</dbReference>